<feature type="transmembrane region" description="Helical" evidence="9">
    <location>
        <begin position="201"/>
        <end position="224"/>
    </location>
</feature>
<evidence type="ECO:0000256" key="2">
    <source>
        <dbReference type="ARBA" id="ARBA00010992"/>
    </source>
</evidence>
<dbReference type="PANTHER" id="PTHR48022">
    <property type="entry name" value="PLASTIDIC GLUCOSE TRANSPORTER 4"/>
    <property type="match status" value="1"/>
</dbReference>
<feature type="compositionally biased region" description="Basic and acidic residues" evidence="8">
    <location>
        <begin position="548"/>
        <end position="566"/>
    </location>
</feature>
<evidence type="ECO:0000256" key="4">
    <source>
        <dbReference type="ARBA" id="ARBA00022692"/>
    </source>
</evidence>
<evidence type="ECO:0000256" key="7">
    <source>
        <dbReference type="RuleBase" id="RU003346"/>
    </source>
</evidence>
<dbReference type="GeneID" id="63705483"/>
<proteinExistence type="inferred from homology"/>
<dbReference type="AlphaFoldDB" id="A0A135LI56"/>
<evidence type="ECO:0000313" key="12">
    <source>
        <dbReference type="Proteomes" id="UP000070168"/>
    </source>
</evidence>
<comment type="caution">
    <text evidence="11">The sequence shown here is derived from an EMBL/GenBank/DDBJ whole genome shotgun (WGS) entry which is preliminary data.</text>
</comment>
<feature type="region of interest" description="Disordered" evidence="8">
    <location>
        <begin position="548"/>
        <end position="572"/>
    </location>
</feature>
<evidence type="ECO:0000256" key="5">
    <source>
        <dbReference type="ARBA" id="ARBA00022989"/>
    </source>
</evidence>
<accession>A0A135LI56</accession>
<dbReference type="PANTHER" id="PTHR48022:SF2">
    <property type="entry name" value="PLASTIDIC GLUCOSE TRANSPORTER 4"/>
    <property type="match status" value="1"/>
</dbReference>
<dbReference type="PROSITE" id="PS50850">
    <property type="entry name" value="MFS"/>
    <property type="match status" value="1"/>
</dbReference>
<evidence type="ECO:0000256" key="6">
    <source>
        <dbReference type="ARBA" id="ARBA00023136"/>
    </source>
</evidence>
<gene>
    <name evidence="11" type="ORF">PGRI_024700</name>
</gene>
<evidence type="ECO:0000256" key="9">
    <source>
        <dbReference type="SAM" id="Phobius"/>
    </source>
</evidence>
<dbReference type="InterPro" id="IPR020846">
    <property type="entry name" value="MFS_dom"/>
</dbReference>
<dbReference type="InterPro" id="IPR036259">
    <property type="entry name" value="MFS_trans_sf"/>
</dbReference>
<dbReference type="FunFam" id="1.20.1250.20:FF:000026">
    <property type="entry name" value="MFS quinate transporter QutD"/>
    <property type="match status" value="1"/>
</dbReference>
<keyword evidence="6 9" id="KW-0472">Membrane</keyword>
<evidence type="ECO:0000259" key="10">
    <source>
        <dbReference type="PROSITE" id="PS50850"/>
    </source>
</evidence>
<feature type="transmembrane region" description="Helical" evidence="9">
    <location>
        <begin position="413"/>
        <end position="437"/>
    </location>
</feature>
<dbReference type="PRINTS" id="PR00171">
    <property type="entry name" value="SUGRTRNSPORT"/>
</dbReference>
<feature type="domain" description="Major facilitator superfamily (MFS) profile" evidence="10">
    <location>
        <begin position="36"/>
        <end position="503"/>
    </location>
</feature>
<sequence length="572" mass="62028">MVAALAGESLVSAKRAELSGKNGLRGLLSNKKTTCIGLFASLGGLVYGYNQGMFAQVLTMPAFQAATQDYAKETGIKQGMLTSILELGAWVGTLANGYLADALGRRLTVLLAVVVFCVGVIVQACTESSDYVFAGRFVTGLGVGSLSMVVPLYNAELAPPEIRGSLVAVQQLAITFGIMISFWIGYGTNYIGGTGATQSDAAWLIPVCIQILPAVVLAVGMMMFMPQSPRHLMNTGREEECLQTLARLRSAPPDDMLVRIEFLEIKSLYLFERETAAEKYPNWQDGSFSSRFNIGLHDYLSLITDKSLFKRTATACMIMVFQQWNGINAINYYAPFIFKEMHLGGNTISLLATGVVGIFEFVFTIPAVLWVDKIGRKKILIAGAIGMASCHFIVAGIIGAYQGKFEQHPAAGWVAIVFVWIFIINFAYSWGPVAWIVTSEVFPLSMRAKGVSMGGSSNWLNNFAVGTATSPFLQKSNFGAFIFFGCITTIAVVYVIFLVPETKGRTLEEMDELFGSVGLAAADTGRKERIEREIGLLALVGAEPAYEKHSEAGMDENKVASKHEEVLPSPKN</sequence>
<dbReference type="SUPFAM" id="SSF103473">
    <property type="entry name" value="MFS general substrate transporter"/>
    <property type="match status" value="1"/>
</dbReference>
<organism evidence="11 12">
    <name type="scientific">Penicillium patulum</name>
    <name type="common">Penicillium griseofulvum</name>
    <dbReference type="NCBI Taxonomy" id="5078"/>
    <lineage>
        <taxon>Eukaryota</taxon>
        <taxon>Fungi</taxon>
        <taxon>Dikarya</taxon>
        <taxon>Ascomycota</taxon>
        <taxon>Pezizomycotina</taxon>
        <taxon>Eurotiomycetes</taxon>
        <taxon>Eurotiomycetidae</taxon>
        <taxon>Eurotiales</taxon>
        <taxon>Aspergillaceae</taxon>
        <taxon>Penicillium</taxon>
    </lineage>
</organism>
<dbReference type="InterPro" id="IPR050360">
    <property type="entry name" value="MFS_Sugar_Transporters"/>
</dbReference>
<feature type="transmembrane region" description="Helical" evidence="9">
    <location>
        <begin position="165"/>
        <end position="186"/>
    </location>
</feature>
<feature type="transmembrane region" description="Helical" evidence="9">
    <location>
        <begin position="379"/>
        <end position="401"/>
    </location>
</feature>
<keyword evidence="5 9" id="KW-1133">Transmembrane helix</keyword>
<dbReference type="RefSeq" id="XP_040647136.1">
    <property type="nucleotide sequence ID" value="XM_040790183.1"/>
</dbReference>
<dbReference type="Gene3D" id="1.20.1250.20">
    <property type="entry name" value="MFS general substrate transporter like domains"/>
    <property type="match status" value="1"/>
</dbReference>
<keyword evidence="3 7" id="KW-0813">Transport</keyword>
<evidence type="ECO:0000256" key="1">
    <source>
        <dbReference type="ARBA" id="ARBA00004141"/>
    </source>
</evidence>
<feature type="transmembrane region" description="Helical" evidence="9">
    <location>
        <begin position="478"/>
        <end position="499"/>
    </location>
</feature>
<reference evidence="11 12" key="1">
    <citation type="journal article" date="2016" name="BMC Genomics">
        <title>Genome sequencing and secondary metabolism of the postharvest pathogen Penicillium griseofulvum.</title>
        <authorList>
            <person name="Banani H."/>
            <person name="Marcet-Houben M."/>
            <person name="Ballester A.R."/>
            <person name="Abbruscato P."/>
            <person name="Gonzalez-Candelas L."/>
            <person name="Gabaldon T."/>
            <person name="Spadaro D."/>
        </authorList>
    </citation>
    <scope>NUCLEOTIDE SEQUENCE [LARGE SCALE GENOMIC DNA]</scope>
    <source>
        <strain evidence="11 12">PG3</strain>
    </source>
</reference>
<dbReference type="InterPro" id="IPR005829">
    <property type="entry name" value="Sugar_transporter_CS"/>
</dbReference>
<feature type="transmembrane region" description="Helical" evidence="9">
    <location>
        <begin position="131"/>
        <end position="153"/>
    </location>
</feature>
<evidence type="ECO:0000256" key="8">
    <source>
        <dbReference type="SAM" id="MobiDB-lite"/>
    </source>
</evidence>
<comment type="similarity">
    <text evidence="2 7">Belongs to the major facilitator superfamily. Sugar transporter (TC 2.A.1.1) family.</text>
</comment>
<dbReference type="OMA" id="YMSLITD"/>
<dbReference type="InterPro" id="IPR005828">
    <property type="entry name" value="MFS_sugar_transport-like"/>
</dbReference>
<dbReference type="PROSITE" id="PS00217">
    <property type="entry name" value="SUGAR_TRANSPORT_2"/>
    <property type="match status" value="1"/>
</dbReference>
<dbReference type="GO" id="GO:0005351">
    <property type="term" value="F:carbohydrate:proton symporter activity"/>
    <property type="evidence" value="ECO:0007669"/>
    <property type="project" value="TreeGrafter"/>
</dbReference>
<feature type="transmembrane region" description="Helical" evidence="9">
    <location>
        <begin position="348"/>
        <end position="367"/>
    </location>
</feature>
<dbReference type="InterPro" id="IPR003663">
    <property type="entry name" value="Sugar/inositol_transpt"/>
</dbReference>
<dbReference type="PROSITE" id="PS00216">
    <property type="entry name" value="SUGAR_TRANSPORT_1"/>
    <property type="match status" value="1"/>
</dbReference>
<comment type="subcellular location">
    <subcellularLocation>
        <location evidence="1">Membrane</location>
        <topology evidence="1">Multi-pass membrane protein</topology>
    </subcellularLocation>
</comment>
<keyword evidence="4 9" id="KW-0812">Transmembrane</keyword>
<keyword evidence="12" id="KW-1185">Reference proteome</keyword>
<dbReference type="Proteomes" id="UP000070168">
    <property type="component" value="Unassembled WGS sequence"/>
</dbReference>
<dbReference type="NCBIfam" id="TIGR00879">
    <property type="entry name" value="SP"/>
    <property type="match status" value="1"/>
</dbReference>
<evidence type="ECO:0000313" key="11">
    <source>
        <dbReference type="EMBL" id="KXG48600.1"/>
    </source>
</evidence>
<dbReference type="Pfam" id="PF00083">
    <property type="entry name" value="Sugar_tr"/>
    <property type="match status" value="1"/>
</dbReference>
<name>A0A135LI56_PENPA</name>
<dbReference type="OrthoDB" id="8120565at2759"/>
<dbReference type="EMBL" id="LHQR01000065">
    <property type="protein sequence ID" value="KXG48600.1"/>
    <property type="molecule type" value="Genomic_DNA"/>
</dbReference>
<dbReference type="GO" id="GO:0016020">
    <property type="term" value="C:membrane"/>
    <property type="evidence" value="ECO:0007669"/>
    <property type="project" value="UniProtKB-SubCell"/>
</dbReference>
<feature type="transmembrane region" description="Helical" evidence="9">
    <location>
        <begin position="107"/>
        <end position="125"/>
    </location>
</feature>
<protein>
    <submittedName>
        <fullName evidence="11">Major facilitator superfamily domain, general substrate transporter</fullName>
    </submittedName>
</protein>
<evidence type="ECO:0000256" key="3">
    <source>
        <dbReference type="ARBA" id="ARBA00022448"/>
    </source>
</evidence>